<dbReference type="Pfam" id="PF04832">
    <property type="entry name" value="SOUL"/>
    <property type="match status" value="1"/>
</dbReference>
<evidence type="ECO:0000313" key="3">
    <source>
        <dbReference type="Proteomes" id="UP000005408"/>
    </source>
</evidence>
<organism evidence="2 3">
    <name type="scientific">Magallana gigas</name>
    <name type="common">Pacific oyster</name>
    <name type="synonym">Crassostrea gigas</name>
    <dbReference type="NCBI Taxonomy" id="29159"/>
    <lineage>
        <taxon>Eukaryota</taxon>
        <taxon>Metazoa</taxon>
        <taxon>Spiralia</taxon>
        <taxon>Lophotrochozoa</taxon>
        <taxon>Mollusca</taxon>
        <taxon>Bivalvia</taxon>
        <taxon>Autobranchia</taxon>
        <taxon>Pteriomorphia</taxon>
        <taxon>Ostreida</taxon>
        <taxon>Ostreoidea</taxon>
        <taxon>Ostreidae</taxon>
        <taxon>Magallana</taxon>
    </lineage>
</organism>
<accession>A0A8W8IBW0</accession>
<dbReference type="SUPFAM" id="SSF55136">
    <property type="entry name" value="Probable bacterial effector-binding domain"/>
    <property type="match status" value="1"/>
</dbReference>
<comment type="similarity">
    <text evidence="1">Belongs to the HEBP family.</text>
</comment>
<dbReference type="AlphaFoldDB" id="A0A8W8IBW0"/>
<evidence type="ECO:0000256" key="1">
    <source>
        <dbReference type="ARBA" id="ARBA00009817"/>
    </source>
</evidence>
<proteinExistence type="inferred from homology"/>
<name>A0A8W8IBW0_MAGGI</name>
<dbReference type="FunFam" id="3.20.80.10:FF:000002">
    <property type="entry name" value="Heme-binding protein 2"/>
    <property type="match status" value="1"/>
</dbReference>
<dbReference type="PANTHER" id="PTHR11220:SF1">
    <property type="entry name" value="HEME-BINDING PROTEIN 2"/>
    <property type="match status" value="1"/>
</dbReference>
<dbReference type="PANTHER" id="PTHR11220">
    <property type="entry name" value="HEME-BINDING PROTEIN-RELATED"/>
    <property type="match status" value="1"/>
</dbReference>
<dbReference type="InterPro" id="IPR011256">
    <property type="entry name" value="Reg_factor_effector_dom_sf"/>
</dbReference>
<dbReference type="GO" id="GO:0020037">
    <property type="term" value="F:heme binding"/>
    <property type="evidence" value="ECO:0007669"/>
    <property type="project" value="TreeGrafter"/>
</dbReference>
<dbReference type="Gene3D" id="3.20.80.10">
    <property type="entry name" value="Regulatory factor, effector binding domain"/>
    <property type="match status" value="1"/>
</dbReference>
<sequence>MSTVDITAEGDIKKNIKMFYLALTSCLFTLALGFVAHESHAHAHLPGFCNNLDCPRFSVLQTYKEGYELRQYESSKWVMTNLTAMIFTDDDDKEMFDKLFYYISGNNSIHSKIPMTAPVLREVIHGPGPACESTFMTHFMIPFSLQSNTPTPTDPRVYLREVPTMKVFVRSFGGKPTAEDYMNELQTLADQIGDSARYENAYYFFAGYDSPYKVSDRHNEVWLKAL</sequence>
<protein>
    <recommendedName>
        <fullName evidence="4">Heme-binding protein 2</fullName>
    </recommendedName>
</protein>
<keyword evidence="3" id="KW-1185">Reference proteome</keyword>
<reference evidence="2" key="1">
    <citation type="submission" date="2022-08" db="UniProtKB">
        <authorList>
            <consortium name="EnsemblMetazoa"/>
        </authorList>
    </citation>
    <scope>IDENTIFICATION</scope>
    <source>
        <strain evidence="2">05x7-T-G4-1.051#20</strain>
    </source>
</reference>
<dbReference type="InterPro" id="IPR006917">
    <property type="entry name" value="SOUL_heme-bd"/>
</dbReference>
<dbReference type="Proteomes" id="UP000005408">
    <property type="component" value="Unassembled WGS sequence"/>
</dbReference>
<dbReference type="EnsemblMetazoa" id="G13283.1">
    <property type="protein sequence ID" value="G13283.1:cds"/>
    <property type="gene ID" value="G13283"/>
</dbReference>
<evidence type="ECO:0008006" key="4">
    <source>
        <dbReference type="Google" id="ProtNLM"/>
    </source>
</evidence>
<evidence type="ECO:0000313" key="2">
    <source>
        <dbReference type="EnsemblMetazoa" id="G13283.1:cds"/>
    </source>
</evidence>